<keyword evidence="3" id="KW-0547">Nucleotide-binding</keyword>
<protein>
    <recommendedName>
        <fullName evidence="1">non-specific serine/threonine protein kinase</fullName>
        <ecNumber evidence="1">2.7.11.1</ecNumber>
    </recommendedName>
</protein>
<evidence type="ECO:0000256" key="2">
    <source>
        <dbReference type="ARBA" id="ARBA00022679"/>
    </source>
</evidence>
<dbReference type="Gene3D" id="1.10.510.10">
    <property type="entry name" value="Transferase(Phosphotransferase) domain 1"/>
    <property type="match status" value="1"/>
</dbReference>
<feature type="region of interest" description="Disordered" evidence="6">
    <location>
        <begin position="261"/>
        <end position="288"/>
    </location>
</feature>
<keyword evidence="4" id="KW-0418">Kinase</keyword>
<feature type="compositionally biased region" description="Basic residues" evidence="6">
    <location>
        <begin position="263"/>
        <end position="272"/>
    </location>
</feature>
<evidence type="ECO:0000313" key="9">
    <source>
        <dbReference type="Proteomes" id="UP000660745"/>
    </source>
</evidence>
<evidence type="ECO:0000259" key="7">
    <source>
        <dbReference type="PROSITE" id="PS50011"/>
    </source>
</evidence>
<dbReference type="SUPFAM" id="SSF56112">
    <property type="entry name" value="Protein kinase-like (PK-like)"/>
    <property type="match status" value="1"/>
</dbReference>
<keyword evidence="9" id="KW-1185">Reference proteome</keyword>
<dbReference type="Pfam" id="PF00069">
    <property type="entry name" value="Pkinase"/>
    <property type="match status" value="1"/>
</dbReference>
<dbReference type="EC" id="2.7.11.1" evidence="1"/>
<dbReference type="PROSITE" id="PS50011">
    <property type="entry name" value="PROTEIN_KINASE_DOM"/>
    <property type="match status" value="1"/>
</dbReference>
<dbReference type="InterPro" id="IPR050660">
    <property type="entry name" value="NEK_Ser/Thr_kinase"/>
</dbReference>
<evidence type="ECO:0000256" key="3">
    <source>
        <dbReference type="ARBA" id="ARBA00022741"/>
    </source>
</evidence>
<dbReference type="InterPro" id="IPR000719">
    <property type="entry name" value="Prot_kinase_dom"/>
</dbReference>
<proteinExistence type="predicted"/>
<evidence type="ECO:0000313" key="8">
    <source>
        <dbReference type="EMBL" id="GGP04079.1"/>
    </source>
</evidence>
<feature type="compositionally biased region" description="Gly residues" evidence="6">
    <location>
        <begin position="85"/>
        <end position="103"/>
    </location>
</feature>
<comment type="caution">
    <text evidence="8">The sequence shown here is derived from an EMBL/GenBank/DDBJ whole genome shotgun (WGS) entry which is preliminary data.</text>
</comment>
<dbReference type="GO" id="GO:0004674">
    <property type="term" value="F:protein serine/threonine kinase activity"/>
    <property type="evidence" value="ECO:0007669"/>
    <property type="project" value="UniProtKB-EC"/>
</dbReference>
<evidence type="ECO:0000256" key="4">
    <source>
        <dbReference type="ARBA" id="ARBA00022777"/>
    </source>
</evidence>
<keyword evidence="5" id="KW-0067">ATP-binding</keyword>
<evidence type="ECO:0000256" key="6">
    <source>
        <dbReference type="SAM" id="MobiDB-lite"/>
    </source>
</evidence>
<name>A0A918A2V9_9ACTN</name>
<dbReference type="AlphaFoldDB" id="A0A918A2V9"/>
<feature type="region of interest" description="Disordered" evidence="6">
    <location>
        <begin position="69"/>
        <end position="107"/>
    </location>
</feature>
<dbReference type="GO" id="GO:0005524">
    <property type="term" value="F:ATP binding"/>
    <property type="evidence" value="ECO:0007669"/>
    <property type="project" value="UniProtKB-KW"/>
</dbReference>
<organism evidence="8 9">
    <name type="scientific">Nonomuraea glycinis</name>
    <dbReference type="NCBI Taxonomy" id="2047744"/>
    <lineage>
        <taxon>Bacteria</taxon>
        <taxon>Bacillati</taxon>
        <taxon>Actinomycetota</taxon>
        <taxon>Actinomycetes</taxon>
        <taxon>Streptosporangiales</taxon>
        <taxon>Streptosporangiaceae</taxon>
        <taxon>Nonomuraea</taxon>
    </lineage>
</organism>
<gene>
    <name evidence="8" type="ORF">GCM10012278_17950</name>
</gene>
<dbReference type="Proteomes" id="UP000660745">
    <property type="component" value="Unassembled WGS sequence"/>
</dbReference>
<evidence type="ECO:0000256" key="1">
    <source>
        <dbReference type="ARBA" id="ARBA00012513"/>
    </source>
</evidence>
<dbReference type="InterPro" id="IPR011009">
    <property type="entry name" value="Kinase-like_dom_sf"/>
</dbReference>
<dbReference type="EMBL" id="BMNK01000002">
    <property type="protein sequence ID" value="GGP04079.1"/>
    <property type="molecule type" value="Genomic_DNA"/>
</dbReference>
<dbReference type="RefSeq" id="WP_189137980.1">
    <property type="nucleotide sequence ID" value="NZ_BMNK01000002.1"/>
</dbReference>
<keyword evidence="2" id="KW-0808">Transferase</keyword>
<dbReference type="PANTHER" id="PTHR43671">
    <property type="entry name" value="SERINE/THREONINE-PROTEIN KINASE NEK"/>
    <property type="match status" value="1"/>
</dbReference>
<evidence type="ECO:0000256" key="5">
    <source>
        <dbReference type="ARBA" id="ARBA00022840"/>
    </source>
</evidence>
<sequence>MPNAAPPREGDPEYGRSLAEAGRHTGAALQRLALATATALAAAHQTGTVHGDVNPANILLIGDDPHLTGFNPTRLPDTSATDNSGSGGSSSGTGSGGSGGGDGSTPAYLAPEQLAGLDVGSAADVFAWGCVIASAATGTPPFGDDSVPAVTGRIRYAEPWLGDLPEPLRSIVLDCLAKDPADRPAMREVLTRLAAGPQPVRRPVRAPLLAVTAAAVALAVAVAALWDLPVTGGPSTPEIVAHAGESPSAPRETAWDETIATRRATRRPKSRTTRPTTRSRPTTTYGPTRASFSLAHLRVRGSSKVDHGGVTCYTGSMIFGVGIATTRPAAPYSYQWIQDGKVVESGSSRMPSGSRSDYVAARRMRPRDGRHRVTFRITSPVARTESVTFAMCRP</sequence>
<reference evidence="8" key="2">
    <citation type="submission" date="2020-09" db="EMBL/GenBank/DDBJ databases">
        <authorList>
            <person name="Sun Q."/>
            <person name="Zhou Y."/>
        </authorList>
    </citation>
    <scope>NUCLEOTIDE SEQUENCE</scope>
    <source>
        <strain evidence="8">CGMCC 4.7430</strain>
    </source>
</reference>
<accession>A0A918A2V9</accession>
<dbReference type="SMART" id="SM00220">
    <property type="entry name" value="S_TKc"/>
    <property type="match status" value="1"/>
</dbReference>
<dbReference type="PANTHER" id="PTHR43671:SF13">
    <property type="entry name" value="SERINE_THREONINE-PROTEIN KINASE NEK2"/>
    <property type="match status" value="1"/>
</dbReference>
<feature type="compositionally biased region" description="Low complexity" evidence="6">
    <location>
        <begin position="273"/>
        <end position="288"/>
    </location>
</feature>
<feature type="domain" description="Protein kinase" evidence="7">
    <location>
        <begin position="1"/>
        <end position="201"/>
    </location>
</feature>
<reference evidence="8" key="1">
    <citation type="journal article" date="2014" name="Int. J. Syst. Evol. Microbiol.">
        <title>Complete genome sequence of Corynebacterium casei LMG S-19264T (=DSM 44701T), isolated from a smear-ripened cheese.</title>
        <authorList>
            <consortium name="US DOE Joint Genome Institute (JGI-PGF)"/>
            <person name="Walter F."/>
            <person name="Albersmeier A."/>
            <person name="Kalinowski J."/>
            <person name="Ruckert C."/>
        </authorList>
    </citation>
    <scope>NUCLEOTIDE SEQUENCE</scope>
    <source>
        <strain evidence="8">CGMCC 4.7430</strain>
    </source>
</reference>